<feature type="domain" description="Mannose-6-phosphate isomerase type II C-terminal" evidence="2">
    <location>
        <begin position="359"/>
        <end position="462"/>
    </location>
</feature>
<dbReference type="InterPro" id="IPR029044">
    <property type="entry name" value="Nucleotide-diphossugar_trans"/>
</dbReference>
<name>A0ABS4J2B6_9BACL</name>
<dbReference type="Pfam" id="PF01050">
    <property type="entry name" value="MannoseP_isomer"/>
    <property type="match status" value="1"/>
</dbReference>
<proteinExistence type="predicted"/>
<comment type="caution">
    <text evidence="3">The sequence shown here is derived from an EMBL/GenBank/DDBJ whole genome shotgun (WGS) entry which is preliminary data.</text>
</comment>
<reference evidence="3 4" key="1">
    <citation type="submission" date="2021-03" db="EMBL/GenBank/DDBJ databases">
        <title>Genomic Encyclopedia of Type Strains, Phase IV (KMG-IV): sequencing the most valuable type-strain genomes for metagenomic binning, comparative biology and taxonomic classification.</title>
        <authorList>
            <person name="Goeker M."/>
        </authorList>
    </citation>
    <scope>NUCLEOTIDE SEQUENCE [LARGE SCALE GENOMIC DNA]</scope>
    <source>
        <strain evidence="3 4">DSM 26048</strain>
    </source>
</reference>
<keyword evidence="3" id="KW-0808">Transferase</keyword>
<accession>A0ABS4J2B6</accession>
<evidence type="ECO:0000259" key="2">
    <source>
        <dbReference type="Pfam" id="PF01050"/>
    </source>
</evidence>
<dbReference type="Gene3D" id="3.90.550.10">
    <property type="entry name" value="Spore Coat Polysaccharide Biosynthesis Protein SpsA, Chain A"/>
    <property type="match status" value="1"/>
</dbReference>
<gene>
    <name evidence="3" type="ORF">J2Z66_005605</name>
</gene>
<dbReference type="EMBL" id="JAGGLB010000022">
    <property type="protein sequence ID" value="MBP1993979.1"/>
    <property type="molecule type" value="Genomic_DNA"/>
</dbReference>
<dbReference type="Gene3D" id="2.60.120.10">
    <property type="entry name" value="Jelly Rolls"/>
    <property type="match status" value="1"/>
</dbReference>
<feature type="domain" description="Nucleotidyl transferase" evidence="1">
    <location>
        <begin position="5"/>
        <end position="288"/>
    </location>
</feature>
<keyword evidence="3" id="KW-0548">Nucleotidyltransferase</keyword>
<sequence length="478" mass="53948">MKVALLSGGSGKRLWPLSNEARSKQFLKMLMNEQGEMESMVQRVWRQLESAGLVQHALIATGKGQVDILTNQLGDKGRIVVEPQRRDTFPAIALIATYLYSIVGTSLNEVVAVLPVDPYVESDFFEKLKDLETIVHESRADIALIGVKPTYPSEKYGYIVPDCNRLEEENCQDGGCSNGSNSSNSNNNSYSRVSHFKEKPCEEEAKSLIAEGAFWNCGVFAFKLNYLINLLIEKGYPIQFEEMLRQYDKLPQISFDYEVLEKANHIAVLPYEGCWKDLGTWNTLTEEMSVNLVGRGLICEESANTHVVNELDMLVTVIGVSDIVVAASPDGILVTDKASSSRLKEMLTSIEQRPMYEERRWGSYRVMDYKRSENGQEAITKLVQIKAGQSLSYHLHLNRSECWTIITGSGEFVFNNEFLFVNPGDVLQIPAGTLHSIRALSDIEFIEVQLGEKLELEDIIRLFTSWTEIEERCRMGRL</sequence>
<dbReference type="CDD" id="cd02213">
    <property type="entry name" value="cupin_PMI_typeII_C"/>
    <property type="match status" value="1"/>
</dbReference>
<dbReference type="SUPFAM" id="SSF53448">
    <property type="entry name" value="Nucleotide-diphospho-sugar transferases"/>
    <property type="match status" value="1"/>
</dbReference>
<dbReference type="InterPro" id="IPR001538">
    <property type="entry name" value="Man6P_isomerase-2_C"/>
</dbReference>
<organism evidence="3 4">
    <name type="scientific">Paenibacillus eucommiae</name>
    <dbReference type="NCBI Taxonomy" id="1355755"/>
    <lineage>
        <taxon>Bacteria</taxon>
        <taxon>Bacillati</taxon>
        <taxon>Bacillota</taxon>
        <taxon>Bacilli</taxon>
        <taxon>Bacillales</taxon>
        <taxon>Paenibacillaceae</taxon>
        <taxon>Paenibacillus</taxon>
    </lineage>
</organism>
<dbReference type="InterPro" id="IPR014710">
    <property type="entry name" value="RmlC-like_jellyroll"/>
</dbReference>
<evidence type="ECO:0000313" key="3">
    <source>
        <dbReference type="EMBL" id="MBP1993979.1"/>
    </source>
</evidence>
<dbReference type="RefSeq" id="WP_209975847.1">
    <property type="nucleotide sequence ID" value="NZ_JAGGLB010000022.1"/>
</dbReference>
<dbReference type="SUPFAM" id="SSF51182">
    <property type="entry name" value="RmlC-like cupins"/>
    <property type="match status" value="1"/>
</dbReference>
<dbReference type="PANTHER" id="PTHR46390:SF1">
    <property type="entry name" value="MANNOSE-1-PHOSPHATE GUANYLYLTRANSFERASE"/>
    <property type="match status" value="1"/>
</dbReference>
<evidence type="ECO:0000259" key="1">
    <source>
        <dbReference type="Pfam" id="PF00483"/>
    </source>
</evidence>
<dbReference type="Pfam" id="PF00483">
    <property type="entry name" value="NTP_transferase"/>
    <property type="match status" value="1"/>
</dbReference>
<keyword evidence="4" id="KW-1185">Reference proteome</keyword>
<dbReference type="InterPro" id="IPR005835">
    <property type="entry name" value="NTP_transferase_dom"/>
</dbReference>
<dbReference type="GO" id="GO:0004475">
    <property type="term" value="F:mannose-1-phosphate guanylyltransferase (GTP) activity"/>
    <property type="evidence" value="ECO:0007669"/>
    <property type="project" value="UniProtKB-EC"/>
</dbReference>
<dbReference type="PANTHER" id="PTHR46390">
    <property type="entry name" value="MANNOSE-1-PHOSPHATE GUANYLYLTRANSFERASE"/>
    <property type="match status" value="1"/>
</dbReference>
<dbReference type="InterPro" id="IPR051161">
    <property type="entry name" value="Mannose-6P_isomerase_type2"/>
</dbReference>
<dbReference type="Proteomes" id="UP001519287">
    <property type="component" value="Unassembled WGS sequence"/>
</dbReference>
<evidence type="ECO:0000313" key="4">
    <source>
        <dbReference type="Proteomes" id="UP001519287"/>
    </source>
</evidence>
<dbReference type="InterPro" id="IPR011051">
    <property type="entry name" value="RmlC_Cupin_sf"/>
</dbReference>
<protein>
    <submittedName>
        <fullName evidence="3">Mannose-1-phosphate guanylyltransferase</fullName>
        <ecNumber evidence="3">2.7.7.13</ecNumber>
    </submittedName>
</protein>
<dbReference type="EC" id="2.7.7.13" evidence="3"/>